<comment type="subcellular location">
    <subcellularLocation>
        <location evidence="1">Cytoplasm</location>
    </subcellularLocation>
</comment>
<evidence type="ECO:0000256" key="4">
    <source>
        <dbReference type="ARBA" id="ARBA00022737"/>
    </source>
</evidence>
<dbReference type="Gene3D" id="3.40.50.300">
    <property type="entry name" value="P-loop containing nucleotide triphosphate hydrolases"/>
    <property type="match status" value="1"/>
</dbReference>
<dbReference type="Proteomes" id="UP000265200">
    <property type="component" value="Chromosome 2"/>
</dbReference>
<reference evidence="8" key="3">
    <citation type="submission" date="2025-08" db="UniProtKB">
        <authorList>
            <consortium name="Ensembl"/>
        </authorList>
    </citation>
    <scope>IDENTIFICATION</scope>
    <source>
        <strain evidence="8">HSOK</strain>
    </source>
</reference>
<organism evidence="8 9">
    <name type="scientific">Oryzias latipes</name>
    <name type="common">Japanese rice fish</name>
    <name type="synonym">Japanese killifish</name>
    <dbReference type="NCBI Taxonomy" id="8090"/>
    <lineage>
        <taxon>Eukaryota</taxon>
        <taxon>Metazoa</taxon>
        <taxon>Chordata</taxon>
        <taxon>Craniata</taxon>
        <taxon>Vertebrata</taxon>
        <taxon>Euteleostomi</taxon>
        <taxon>Actinopterygii</taxon>
        <taxon>Neopterygii</taxon>
        <taxon>Teleostei</taxon>
        <taxon>Neoteleostei</taxon>
        <taxon>Acanthomorphata</taxon>
        <taxon>Ovalentaria</taxon>
        <taxon>Atherinomorphae</taxon>
        <taxon>Beloniformes</taxon>
        <taxon>Adrianichthyidae</taxon>
        <taxon>Oryziinae</taxon>
        <taxon>Oryzias</taxon>
    </lineage>
</organism>
<dbReference type="InterPro" id="IPR032675">
    <property type="entry name" value="LRR_dom_sf"/>
</dbReference>
<dbReference type="InterPro" id="IPR051261">
    <property type="entry name" value="NLR"/>
</dbReference>
<evidence type="ECO:0000313" key="8">
    <source>
        <dbReference type="Ensembl" id="ENSORLP00015029092.1"/>
    </source>
</evidence>
<keyword evidence="2" id="KW-0963">Cytoplasm</keyword>
<dbReference type="SMART" id="SM01288">
    <property type="entry name" value="FISNA"/>
    <property type="match status" value="1"/>
</dbReference>
<dbReference type="InterPro" id="IPR001611">
    <property type="entry name" value="Leu-rich_rpt"/>
</dbReference>
<reference evidence="8 9" key="2">
    <citation type="submission" date="2017-04" db="EMBL/GenBank/DDBJ databases">
        <title>CpG methylation of centromeres and impact of large insertions on vertebrate speciation.</title>
        <authorList>
            <person name="Ichikawa K."/>
            <person name="Yoshimura J."/>
            <person name="Morishita S."/>
        </authorList>
    </citation>
    <scope>NUCLEOTIDE SEQUENCE</scope>
    <source>
        <strain evidence="8 9">HSOK</strain>
    </source>
</reference>
<dbReference type="Pfam" id="PF14484">
    <property type="entry name" value="FISNA"/>
    <property type="match status" value="1"/>
</dbReference>
<dbReference type="InterPro" id="IPR041075">
    <property type="entry name" value="NOD1/2_WH"/>
</dbReference>
<evidence type="ECO:0000256" key="6">
    <source>
        <dbReference type="ARBA" id="ARBA00022840"/>
    </source>
</evidence>
<dbReference type="InterPro" id="IPR007111">
    <property type="entry name" value="NACHT_NTPase"/>
</dbReference>
<dbReference type="Pfam" id="PF17779">
    <property type="entry name" value="WHD_NOD2"/>
    <property type="match status" value="1"/>
</dbReference>
<dbReference type="AlphaFoldDB" id="A0A3P9J9X8"/>
<dbReference type="InterPro" id="IPR041267">
    <property type="entry name" value="NLRP_HD2"/>
</dbReference>
<feature type="domain" description="NACHT" evidence="7">
    <location>
        <begin position="78"/>
        <end position="212"/>
    </location>
</feature>
<evidence type="ECO:0000256" key="2">
    <source>
        <dbReference type="ARBA" id="ARBA00022490"/>
    </source>
</evidence>
<proteinExistence type="predicted"/>
<protein>
    <recommendedName>
        <fullName evidence="7">NACHT domain-containing protein</fullName>
    </recommendedName>
</protein>
<dbReference type="PANTHER" id="PTHR24106">
    <property type="entry name" value="NACHT, LRR AND CARD DOMAINS-CONTAINING"/>
    <property type="match status" value="1"/>
</dbReference>
<keyword evidence="6" id="KW-0067">ATP-binding</keyword>
<keyword evidence="4" id="KW-0677">Repeat</keyword>
<dbReference type="InterPro" id="IPR029495">
    <property type="entry name" value="NACHT-assoc"/>
</dbReference>
<evidence type="ECO:0000256" key="1">
    <source>
        <dbReference type="ARBA" id="ARBA00004496"/>
    </source>
</evidence>
<name>A0A3P9J9X8_ORYLA</name>
<dbReference type="GO" id="GO:0005524">
    <property type="term" value="F:ATP binding"/>
    <property type="evidence" value="ECO:0007669"/>
    <property type="project" value="UniProtKB-KW"/>
</dbReference>
<dbReference type="GO" id="GO:0005737">
    <property type="term" value="C:cytoplasm"/>
    <property type="evidence" value="ECO:0007669"/>
    <property type="project" value="UniProtKB-SubCell"/>
</dbReference>
<dbReference type="SMART" id="SM00368">
    <property type="entry name" value="LRR_RI"/>
    <property type="match status" value="8"/>
</dbReference>
<dbReference type="InterPro" id="IPR027417">
    <property type="entry name" value="P-loop_NTPase"/>
</dbReference>
<accession>A0A3P9J9X8</accession>
<keyword evidence="3" id="KW-0433">Leucine-rich repeat</keyword>
<dbReference type="Pfam" id="PF17776">
    <property type="entry name" value="NLRC4_HD2"/>
    <property type="match status" value="1"/>
</dbReference>
<evidence type="ECO:0000256" key="3">
    <source>
        <dbReference type="ARBA" id="ARBA00022614"/>
    </source>
</evidence>
<dbReference type="Ensembl" id="ENSORLT00015018027.1">
    <property type="protein sequence ID" value="ENSORLP00015029092.1"/>
    <property type="gene ID" value="ENSORLG00015012032.1"/>
</dbReference>
<evidence type="ECO:0000256" key="5">
    <source>
        <dbReference type="ARBA" id="ARBA00022741"/>
    </source>
</evidence>
<dbReference type="PROSITE" id="PS50837">
    <property type="entry name" value="NACHT"/>
    <property type="match status" value="1"/>
</dbReference>
<dbReference type="PROSITE" id="PS51450">
    <property type="entry name" value="LRR"/>
    <property type="match status" value="1"/>
</dbReference>
<dbReference type="Pfam" id="PF13516">
    <property type="entry name" value="LRR_6"/>
    <property type="match status" value="4"/>
</dbReference>
<keyword evidence="5" id="KW-0547">Nucleotide-binding</keyword>
<evidence type="ECO:0000313" key="9">
    <source>
        <dbReference type="Proteomes" id="UP000265200"/>
    </source>
</evidence>
<sequence length="853" mass="96187">MKKKFQCVFEGMAKAGSPTLLNEIYTELFITEGGRGELNEEHEVRQIEAASRKADRAETSIRQEELFQLPAGRPEPIRTVMTKGVAGIGKTVLTQKFTLDWAEGKAHQNLHFTFPFTFRQLNVLKKEKFSLVELVHHFFPETKQAGICSFEDFQVLFIFDGLDESRLPLDFHKTRILKDPRKSTSVADLLTNLIRGNLLPSALLWITTRPAAANQIPAECVDMVTEVRGFNDPQKEEYFRKRFRDEEQASRIISHIQRSRSLHIMCHIPIFCWITATVLEDLLKSRGRGELPKSLTEMYIHFLVVQAKVQKVKYDGGAETDPHWSPESRKMMESLGKLAFEQLQKGNLIFYESDLTECGIDIRAASVYSGVFTQVFREERGLYQDKVFCFIHLSVQEFLAALHVHLTFITSKLNLMEEHEKKSFKILKLKRISQPEQSSPVQLYQSAVEKALQSPNGHLDLFLRFLLGLSLQTNQSLLRGLLTQTGSSSQTNQETVQFIKKKISEDLSAERSINLFHCLNELNDGSLVEEIQQALRSGRLSTEKLSPAQWSALAFILLSSEEDLEEFNLWKYSGSEEALLRLLPVVKASNKALLSRCKLSERSCAALSSVLSSQSSRLRLLDLSSNNLQDSGVKLLSAGLESPDCKLETLRSSCSLSEISCKVLVSALKKNPSNLTELDLSWNNLHDPGVLHLCGFLESPDCRLQTLRLERCSLSEISCEVLVSALEKNPSNLTELDLSSNHNLLDPGVLHLCGFLESPDCRLQTLRLENCGLSKTSCDALVSALKSNPSHLTELDLRLNNLQSSVVQQLQDLVESPNSKLQFLRSVEGWSQSSCFQMFGPKVSLRAKMQSFL</sequence>
<dbReference type="Pfam" id="PF05729">
    <property type="entry name" value="NACHT"/>
    <property type="match status" value="1"/>
</dbReference>
<dbReference type="SUPFAM" id="SSF52047">
    <property type="entry name" value="RNI-like"/>
    <property type="match status" value="1"/>
</dbReference>
<reference key="1">
    <citation type="journal article" date="2007" name="Nature">
        <title>The medaka draft genome and insights into vertebrate genome evolution.</title>
        <authorList>
            <person name="Kasahara M."/>
            <person name="Naruse K."/>
            <person name="Sasaki S."/>
            <person name="Nakatani Y."/>
            <person name="Qu W."/>
            <person name="Ahsan B."/>
            <person name="Yamada T."/>
            <person name="Nagayasu Y."/>
            <person name="Doi K."/>
            <person name="Kasai Y."/>
            <person name="Jindo T."/>
            <person name="Kobayashi D."/>
            <person name="Shimada A."/>
            <person name="Toyoda A."/>
            <person name="Kuroki Y."/>
            <person name="Fujiyama A."/>
            <person name="Sasaki T."/>
            <person name="Shimizu A."/>
            <person name="Asakawa S."/>
            <person name="Shimizu N."/>
            <person name="Hashimoto S."/>
            <person name="Yang J."/>
            <person name="Lee Y."/>
            <person name="Matsushima K."/>
            <person name="Sugano S."/>
            <person name="Sakaizumi M."/>
            <person name="Narita T."/>
            <person name="Ohishi K."/>
            <person name="Haga S."/>
            <person name="Ohta F."/>
            <person name="Nomoto H."/>
            <person name="Nogata K."/>
            <person name="Morishita T."/>
            <person name="Endo T."/>
            <person name="Shin-I T."/>
            <person name="Takeda H."/>
            <person name="Morishita S."/>
            <person name="Kohara Y."/>
        </authorList>
    </citation>
    <scope>NUCLEOTIDE SEQUENCE [LARGE SCALE GENOMIC DNA]</scope>
    <source>
        <strain>Hd-rR</strain>
    </source>
</reference>
<dbReference type="Gene3D" id="3.80.10.10">
    <property type="entry name" value="Ribonuclease Inhibitor"/>
    <property type="match status" value="2"/>
</dbReference>
<reference evidence="8" key="4">
    <citation type="submission" date="2025-09" db="UniProtKB">
        <authorList>
            <consortium name="Ensembl"/>
        </authorList>
    </citation>
    <scope>IDENTIFICATION</scope>
    <source>
        <strain evidence="8">HSOK</strain>
    </source>
</reference>
<evidence type="ECO:0000259" key="7">
    <source>
        <dbReference type="PROSITE" id="PS50837"/>
    </source>
</evidence>